<evidence type="ECO:0000256" key="1">
    <source>
        <dbReference type="ARBA" id="ARBA00004141"/>
    </source>
</evidence>
<dbReference type="Pfam" id="PF00487">
    <property type="entry name" value="FA_desaturase"/>
    <property type="match status" value="1"/>
</dbReference>
<feature type="transmembrane region" description="Helical" evidence="15">
    <location>
        <begin position="86"/>
        <end position="106"/>
    </location>
</feature>
<dbReference type="InterPro" id="IPR001522">
    <property type="entry name" value="FADS-1_CS"/>
</dbReference>
<feature type="transmembrane region" description="Helical" evidence="15">
    <location>
        <begin position="391"/>
        <end position="412"/>
    </location>
</feature>
<keyword evidence="12 13" id="KW-0275">Fatty acid biosynthesis</keyword>
<dbReference type="PANTHER" id="PTHR11351:SF31">
    <property type="entry name" value="DESATURASE 1, ISOFORM A-RELATED"/>
    <property type="match status" value="1"/>
</dbReference>
<comment type="subcellular location">
    <subcellularLocation>
        <location evidence="1">Membrane</location>
        <topology evidence="1">Multi-pass membrane protein</topology>
    </subcellularLocation>
</comment>
<dbReference type="Proteomes" id="UP001142055">
    <property type="component" value="Chromosome 3"/>
</dbReference>
<feature type="transmembrane region" description="Helical" evidence="15">
    <location>
        <begin position="118"/>
        <end position="139"/>
    </location>
</feature>
<evidence type="ECO:0000256" key="7">
    <source>
        <dbReference type="ARBA" id="ARBA00022989"/>
    </source>
</evidence>
<dbReference type="GO" id="GO:0005506">
    <property type="term" value="F:iron ion binding"/>
    <property type="evidence" value="ECO:0007669"/>
    <property type="project" value="TreeGrafter"/>
</dbReference>
<gene>
    <name evidence="17" type="ORF">RDWZM_008236</name>
</gene>
<keyword evidence="6" id="KW-0276">Fatty acid metabolism</keyword>
<evidence type="ECO:0000313" key="18">
    <source>
        <dbReference type="Proteomes" id="UP001142055"/>
    </source>
</evidence>
<evidence type="ECO:0000256" key="4">
    <source>
        <dbReference type="ARBA" id="ARBA00022692"/>
    </source>
</evidence>
<evidence type="ECO:0000256" key="12">
    <source>
        <dbReference type="ARBA" id="ARBA00023160"/>
    </source>
</evidence>
<accession>A0A9Q0M103</accession>
<evidence type="ECO:0000256" key="11">
    <source>
        <dbReference type="ARBA" id="ARBA00023136"/>
    </source>
</evidence>
<dbReference type="OMA" id="DRIDWIR"/>
<evidence type="ECO:0000256" key="14">
    <source>
        <dbReference type="SAM" id="MobiDB-lite"/>
    </source>
</evidence>
<dbReference type="PANTHER" id="PTHR11351">
    <property type="entry name" value="ACYL-COA DESATURASE"/>
    <property type="match status" value="1"/>
</dbReference>
<evidence type="ECO:0000256" key="2">
    <source>
        <dbReference type="ARBA" id="ARBA00009295"/>
    </source>
</evidence>
<reference evidence="17" key="1">
    <citation type="submission" date="2022-12" db="EMBL/GenBank/DDBJ databases">
        <title>Genome assemblies of Blomia tropicalis.</title>
        <authorList>
            <person name="Cui Y."/>
        </authorList>
    </citation>
    <scope>NUCLEOTIDE SEQUENCE</scope>
    <source>
        <tissue evidence="17">Adult mites</tissue>
    </source>
</reference>
<dbReference type="AlphaFoldDB" id="A0A9Q0M103"/>
<evidence type="ECO:0000259" key="16">
    <source>
        <dbReference type="Pfam" id="PF00487"/>
    </source>
</evidence>
<dbReference type="PROSITE" id="PS00476">
    <property type="entry name" value="FATTY_ACID_DESATUR_1"/>
    <property type="match status" value="1"/>
</dbReference>
<comment type="similarity">
    <text evidence="2 13">Belongs to the fatty acid desaturase type 1 family.</text>
</comment>
<evidence type="ECO:0000256" key="3">
    <source>
        <dbReference type="ARBA" id="ARBA00022516"/>
    </source>
</evidence>
<sequence>MPTIQLSQRSRSRSSATLNDDDDDYNNNMNKQNRKLMPLDDEDYDFIIADHDDEHDYHRDPSENMEFSSESIENQKLLNKPFHAAIVWRNVFTMTLLHLFGFYGWYYFIRYGKWQTFLWAYVVGALGGLGILAGAHRLWTHRSYKAHWSVRLFLMFLQTLALQNDIYEWVRDHRTHHKYSETDADPHNSKRGFFFSHVGWLLCRKHPLVKEKGGQIDMTDVWADPIVRFQRRFYIPLVLLIWGVFPIIVPAYFWGEPWFYMVFGNFFRYFISLHQAWLVNSAAHMYGFQFYDKSQNPRENYLVTYLAMGEGYHNYHHTFPWDYSASEHGWKDGFNIATAFIDLFASIGLVTDRRVVSKQVIEARIARTGDKSIMPPYLNSTRKPKHIWMDMLAGTIVTTWSLWLSWLLSYLFHAEHVE</sequence>
<evidence type="ECO:0000256" key="10">
    <source>
        <dbReference type="ARBA" id="ARBA00023098"/>
    </source>
</evidence>
<dbReference type="CDD" id="cd03505">
    <property type="entry name" value="Delta9-FADS-like"/>
    <property type="match status" value="1"/>
</dbReference>
<protein>
    <recommendedName>
        <fullName evidence="16">Fatty acid desaturase domain-containing protein</fullName>
    </recommendedName>
</protein>
<evidence type="ECO:0000313" key="17">
    <source>
        <dbReference type="EMBL" id="KAJ6217079.1"/>
    </source>
</evidence>
<keyword evidence="18" id="KW-1185">Reference proteome</keyword>
<name>A0A9Q0M103_BLOTA</name>
<dbReference type="EMBL" id="JAPWDV010000003">
    <property type="protein sequence ID" value="KAJ6217079.1"/>
    <property type="molecule type" value="Genomic_DNA"/>
</dbReference>
<evidence type="ECO:0000256" key="8">
    <source>
        <dbReference type="ARBA" id="ARBA00023002"/>
    </source>
</evidence>
<proteinExistence type="inferred from homology"/>
<keyword evidence="11 15" id="KW-0472">Membrane</keyword>
<feature type="region of interest" description="Disordered" evidence="14">
    <location>
        <begin position="1"/>
        <end position="32"/>
    </location>
</feature>
<keyword evidence="7 15" id="KW-1133">Transmembrane helix</keyword>
<dbReference type="GO" id="GO:0005789">
    <property type="term" value="C:endoplasmic reticulum membrane"/>
    <property type="evidence" value="ECO:0007669"/>
    <property type="project" value="TreeGrafter"/>
</dbReference>
<keyword evidence="10" id="KW-0443">Lipid metabolism</keyword>
<keyword evidence="3 13" id="KW-0444">Lipid biosynthesis</keyword>
<keyword evidence="5" id="KW-0479">Metal-binding</keyword>
<evidence type="ECO:0000256" key="15">
    <source>
        <dbReference type="SAM" id="Phobius"/>
    </source>
</evidence>
<dbReference type="InterPro" id="IPR015876">
    <property type="entry name" value="Acyl-CoA_DS"/>
</dbReference>
<evidence type="ECO:0000256" key="6">
    <source>
        <dbReference type="ARBA" id="ARBA00022832"/>
    </source>
</evidence>
<comment type="domain">
    <text evidence="13">The histidine box domains are involved in binding the catalytic metal ions.</text>
</comment>
<feature type="transmembrane region" description="Helical" evidence="15">
    <location>
        <begin position="233"/>
        <end position="254"/>
    </location>
</feature>
<evidence type="ECO:0000256" key="13">
    <source>
        <dbReference type="RuleBase" id="RU000581"/>
    </source>
</evidence>
<evidence type="ECO:0000256" key="9">
    <source>
        <dbReference type="ARBA" id="ARBA00023004"/>
    </source>
</evidence>
<keyword evidence="4 13" id="KW-0812">Transmembrane</keyword>
<comment type="caution">
    <text evidence="17">The sequence shown here is derived from an EMBL/GenBank/DDBJ whole genome shotgun (WGS) entry which is preliminary data.</text>
</comment>
<organism evidence="17 18">
    <name type="scientific">Blomia tropicalis</name>
    <name type="common">Mite</name>
    <dbReference type="NCBI Taxonomy" id="40697"/>
    <lineage>
        <taxon>Eukaryota</taxon>
        <taxon>Metazoa</taxon>
        <taxon>Ecdysozoa</taxon>
        <taxon>Arthropoda</taxon>
        <taxon>Chelicerata</taxon>
        <taxon>Arachnida</taxon>
        <taxon>Acari</taxon>
        <taxon>Acariformes</taxon>
        <taxon>Sarcoptiformes</taxon>
        <taxon>Astigmata</taxon>
        <taxon>Glycyphagoidea</taxon>
        <taxon>Echimyopodidae</taxon>
        <taxon>Blomia</taxon>
    </lineage>
</organism>
<dbReference type="InterPro" id="IPR005804">
    <property type="entry name" value="FA_desaturase_dom"/>
</dbReference>
<feature type="transmembrane region" description="Helical" evidence="15">
    <location>
        <begin position="266"/>
        <end position="288"/>
    </location>
</feature>
<feature type="domain" description="Fatty acid desaturase" evidence="16">
    <location>
        <begin position="114"/>
        <end position="320"/>
    </location>
</feature>
<dbReference type="GO" id="GO:0004768">
    <property type="term" value="F:stearoyl-CoA 9-desaturase activity"/>
    <property type="evidence" value="ECO:0007669"/>
    <property type="project" value="TreeGrafter"/>
</dbReference>
<keyword evidence="9" id="KW-0408">Iron</keyword>
<comment type="cofactor">
    <cofactor evidence="13">
        <name>Fe(2+)</name>
        <dbReference type="ChEBI" id="CHEBI:29033"/>
    </cofactor>
</comment>
<keyword evidence="8 13" id="KW-0560">Oxidoreductase</keyword>
<dbReference type="PRINTS" id="PR00075">
    <property type="entry name" value="FACDDSATRASE"/>
</dbReference>
<dbReference type="GO" id="GO:0006636">
    <property type="term" value="P:unsaturated fatty acid biosynthetic process"/>
    <property type="evidence" value="ECO:0007669"/>
    <property type="project" value="TreeGrafter"/>
</dbReference>
<evidence type="ECO:0000256" key="5">
    <source>
        <dbReference type="ARBA" id="ARBA00022723"/>
    </source>
</evidence>